<protein>
    <submittedName>
        <fullName evidence="2">Uncharacterized protein</fullName>
    </submittedName>
</protein>
<evidence type="ECO:0000256" key="1">
    <source>
        <dbReference type="SAM" id="SignalP"/>
    </source>
</evidence>
<keyword evidence="3" id="KW-1185">Reference proteome</keyword>
<feature type="chain" id="PRO_5018987137" evidence="1">
    <location>
        <begin position="21"/>
        <end position="64"/>
    </location>
</feature>
<accession>A0A423V8U3</accession>
<feature type="signal peptide" evidence="1">
    <location>
        <begin position="1"/>
        <end position="20"/>
    </location>
</feature>
<reference evidence="2 3" key="1">
    <citation type="submission" date="2015-09" db="EMBL/GenBank/DDBJ databases">
        <title>Host preference determinants of Valsa canker pathogens revealed by comparative genomics.</title>
        <authorList>
            <person name="Yin Z."/>
            <person name="Huang L."/>
        </authorList>
    </citation>
    <scope>NUCLEOTIDE SEQUENCE [LARGE SCALE GENOMIC DNA]</scope>
    <source>
        <strain evidence="2 3">03-1</strain>
    </source>
</reference>
<keyword evidence="1" id="KW-0732">Signal</keyword>
<comment type="caution">
    <text evidence="2">The sequence shown here is derived from an EMBL/GenBank/DDBJ whole genome shotgun (WGS) entry which is preliminary data.</text>
</comment>
<organism evidence="2 3">
    <name type="scientific">Cytospora schulzeri</name>
    <dbReference type="NCBI Taxonomy" id="448051"/>
    <lineage>
        <taxon>Eukaryota</taxon>
        <taxon>Fungi</taxon>
        <taxon>Dikarya</taxon>
        <taxon>Ascomycota</taxon>
        <taxon>Pezizomycotina</taxon>
        <taxon>Sordariomycetes</taxon>
        <taxon>Sordariomycetidae</taxon>
        <taxon>Diaporthales</taxon>
        <taxon>Cytosporaceae</taxon>
        <taxon>Cytospora</taxon>
    </lineage>
</organism>
<dbReference type="Proteomes" id="UP000283895">
    <property type="component" value="Unassembled WGS sequence"/>
</dbReference>
<proteinExistence type="predicted"/>
<gene>
    <name evidence="2" type="ORF">VMCG_10757</name>
</gene>
<dbReference type="EMBL" id="LKEA01000101">
    <property type="protein sequence ID" value="ROV87243.1"/>
    <property type="molecule type" value="Genomic_DNA"/>
</dbReference>
<evidence type="ECO:0000313" key="2">
    <source>
        <dbReference type="EMBL" id="ROV87243.1"/>
    </source>
</evidence>
<name>A0A423V8U3_9PEZI</name>
<sequence>MQQVLVAALAGFSAVTTTCAAPSLEKRASAMTFCNDFDLNGPCSTVLIPAQGNGCVFFYATGFQ</sequence>
<evidence type="ECO:0000313" key="3">
    <source>
        <dbReference type="Proteomes" id="UP000283895"/>
    </source>
</evidence>
<dbReference type="AlphaFoldDB" id="A0A423V8U3"/>